<dbReference type="GO" id="GO:0004190">
    <property type="term" value="F:aspartic-type endopeptidase activity"/>
    <property type="evidence" value="ECO:0007669"/>
    <property type="project" value="UniProtKB-KW"/>
</dbReference>
<feature type="disulfide bond" evidence="7">
    <location>
        <begin position="218"/>
        <end position="222"/>
    </location>
</feature>
<dbReference type="Gene3D" id="2.40.70.10">
    <property type="entry name" value="Acid Proteases"/>
    <property type="match status" value="3"/>
</dbReference>
<dbReference type="FunFam" id="2.40.70.10:FF:000002">
    <property type="entry name" value="Vacuolar aspartic proteinase"/>
    <property type="match status" value="1"/>
</dbReference>
<gene>
    <name evidence="11" type="ORF">IZO911_LOCUS6873</name>
</gene>
<dbReference type="AlphaFoldDB" id="A0A813SNR7"/>
<name>A0A813SNR7_9BILA</name>
<keyword evidence="6" id="KW-0325">Glycoprotein</keyword>
<keyword evidence="2 8" id="KW-0645">Protease</keyword>
<dbReference type="PROSITE" id="PS51767">
    <property type="entry name" value="PEPTIDASE_A1"/>
    <property type="match status" value="2"/>
</dbReference>
<evidence type="ECO:0000256" key="7">
    <source>
        <dbReference type="PIRSR" id="PIRSR601461-2"/>
    </source>
</evidence>
<dbReference type="Pfam" id="PF00026">
    <property type="entry name" value="Asp"/>
    <property type="match status" value="3"/>
</dbReference>
<dbReference type="SUPFAM" id="SSF50630">
    <property type="entry name" value="Acid proteases"/>
    <property type="match status" value="2"/>
</dbReference>
<keyword evidence="3 8" id="KW-0064">Aspartyl protease</keyword>
<evidence type="ECO:0000256" key="9">
    <source>
        <dbReference type="SAM" id="SignalP"/>
    </source>
</evidence>
<evidence type="ECO:0000256" key="3">
    <source>
        <dbReference type="ARBA" id="ARBA00022750"/>
    </source>
</evidence>
<evidence type="ECO:0000256" key="6">
    <source>
        <dbReference type="ARBA" id="ARBA00023180"/>
    </source>
</evidence>
<dbReference type="InterPro" id="IPR033121">
    <property type="entry name" value="PEPTIDASE_A1"/>
</dbReference>
<comment type="caution">
    <text evidence="11">The sequence shown here is derived from an EMBL/GenBank/DDBJ whole genome shotgun (WGS) entry which is preliminary data.</text>
</comment>
<evidence type="ECO:0000256" key="8">
    <source>
        <dbReference type="RuleBase" id="RU000454"/>
    </source>
</evidence>
<sequence>MFRLLVQVYLVFMVMNIFVNADLARISCKRISSSSSSSSSDTTSSKIASIQNKATSVDENLINEMNSYWMGTISIGTPPQSFNIDFDTGSSDLWIPSIRCLSSCDGLSVVNQVFAEALNMSGFNGVSDGLLGLAYPDLANGGETPLFYNMYAQNLIPQPIFSFYFNPDSSVVPGGELILGGADTSKYTGSLAYVNVSTQGYWQFKVNSITAGSTTTICSSNCNAIADTGTTLILGPTSQINALNAALGATYHASTGLYSVSCSSRTQQGFPNITFTIGGQQFTLSVLQYFIIVNSGSSFTCYSVFGVSPLTNVWILGDYFLSRFYSLYDISQNRVGFATSISYNYAPYVYPQTFQSTTSAASTTHSTTVSTTNGNTGISCKRISSSSSSSDTTSSKIASIQNKATSVDENLINEMNSYWMGTINIGTPPQSFNIDFDTGSSDLWIPSIRCLSSCEILPGRTDLLLRFCVVGAIVLPVRRTLLAVNKPKIIIKDTGRIPLSIEM</sequence>
<dbReference type="InterPro" id="IPR021109">
    <property type="entry name" value="Peptidase_aspartic_dom_sf"/>
</dbReference>
<evidence type="ECO:0000256" key="1">
    <source>
        <dbReference type="ARBA" id="ARBA00007447"/>
    </source>
</evidence>
<reference evidence="11" key="1">
    <citation type="submission" date="2021-02" db="EMBL/GenBank/DDBJ databases">
        <authorList>
            <person name="Nowell W R."/>
        </authorList>
    </citation>
    <scope>NUCLEOTIDE SEQUENCE</scope>
</reference>
<comment type="similarity">
    <text evidence="1 8">Belongs to the peptidase A1 family.</text>
</comment>
<feature type="signal peptide" evidence="9">
    <location>
        <begin position="1"/>
        <end position="21"/>
    </location>
</feature>
<dbReference type="PANTHER" id="PTHR47966">
    <property type="entry name" value="BETA-SITE APP-CLEAVING ENZYME, ISOFORM A-RELATED"/>
    <property type="match status" value="1"/>
</dbReference>
<dbReference type="PROSITE" id="PS00141">
    <property type="entry name" value="ASP_PROTEASE"/>
    <property type="match status" value="3"/>
</dbReference>
<evidence type="ECO:0000256" key="2">
    <source>
        <dbReference type="ARBA" id="ARBA00022670"/>
    </source>
</evidence>
<keyword evidence="5 7" id="KW-1015">Disulfide bond</keyword>
<protein>
    <recommendedName>
        <fullName evidence="10">Peptidase A1 domain-containing protein</fullName>
    </recommendedName>
</protein>
<evidence type="ECO:0000313" key="11">
    <source>
        <dbReference type="EMBL" id="CAF0799921.1"/>
    </source>
</evidence>
<dbReference type="InterPro" id="IPR001461">
    <property type="entry name" value="Aspartic_peptidase_A1"/>
</dbReference>
<dbReference type="GO" id="GO:0006508">
    <property type="term" value="P:proteolysis"/>
    <property type="evidence" value="ECO:0007669"/>
    <property type="project" value="UniProtKB-KW"/>
</dbReference>
<dbReference type="PANTHER" id="PTHR47966:SF51">
    <property type="entry name" value="BETA-SITE APP-CLEAVING ENZYME, ISOFORM A-RELATED"/>
    <property type="match status" value="1"/>
</dbReference>
<evidence type="ECO:0000256" key="4">
    <source>
        <dbReference type="ARBA" id="ARBA00022801"/>
    </source>
</evidence>
<feature type="chain" id="PRO_5032739297" description="Peptidase A1 domain-containing protein" evidence="9">
    <location>
        <begin position="22"/>
        <end position="503"/>
    </location>
</feature>
<evidence type="ECO:0000256" key="5">
    <source>
        <dbReference type="ARBA" id="ARBA00023157"/>
    </source>
</evidence>
<evidence type="ECO:0000259" key="10">
    <source>
        <dbReference type="PROSITE" id="PS51767"/>
    </source>
</evidence>
<proteinExistence type="inferred from homology"/>
<dbReference type="PRINTS" id="PR00792">
    <property type="entry name" value="PEPSIN"/>
</dbReference>
<organism evidence="11 12">
    <name type="scientific">Adineta steineri</name>
    <dbReference type="NCBI Taxonomy" id="433720"/>
    <lineage>
        <taxon>Eukaryota</taxon>
        <taxon>Metazoa</taxon>
        <taxon>Spiralia</taxon>
        <taxon>Gnathifera</taxon>
        <taxon>Rotifera</taxon>
        <taxon>Eurotatoria</taxon>
        <taxon>Bdelloidea</taxon>
        <taxon>Adinetida</taxon>
        <taxon>Adinetidae</taxon>
        <taxon>Adineta</taxon>
    </lineage>
</organism>
<dbReference type="EMBL" id="CAJNOE010000043">
    <property type="protein sequence ID" value="CAF0799921.1"/>
    <property type="molecule type" value="Genomic_DNA"/>
</dbReference>
<dbReference type="InterPro" id="IPR001969">
    <property type="entry name" value="Aspartic_peptidase_AS"/>
</dbReference>
<keyword evidence="9" id="KW-0732">Signal</keyword>
<evidence type="ECO:0000313" key="12">
    <source>
        <dbReference type="Proteomes" id="UP000663860"/>
    </source>
</evidence>
<feature type="domain" description="Peptidase A1" evidence="10">
    <location>
        <begin position="419"/>
        <end position="503"/>
    </location>
</feature>
<feature type="domain" description="Peptidase A1" evidence="10">
    <location>
        <begin position="22"/>
        <end position="338"/>
    </location>
</feature>
<accession>A0A813SNR7</accession>
<feature type="disulfide bond" evidence="7">
    <location>
        <begin position="262"/>
        <end position="301"/>
    </location>
</feature>
<keyword evidence="4 8" id="KW-0378">Hydrolase</keyword>
<dbReference type="Proteomes" id="UP000663860">
    <property type="component" value="Unassembled WGS sequence"/>
</dbReference>